<dbReference type="InterPro" id="IPR050563">
    <property type="entry name" value="4-hydroxybenzoyl-CoA_TE"/>
</dbReference>
<evidence type="ECO:0000256" key="2">
    <source>
        <dbReference type="ARBA" id="ARBA00022801"/>
    </source>
</evidence>
<dbReference type="PANTHER" id="PTHR31793:SF27">
    <property type="entry name" value="NOVEL THIOESTERASE SUPERFAMILY DOMAIN AND SAPOSIN A-TYPE DOMAIN CONTAINING PROTEIN (0610012H03RIK)"/>
    <property type="match status" value="1"/>
</dbReference>
<dbReference type="Proteomes" id="UP000239290">
    <property type="component" value="Unassembled WGS sequence"/>
</dbReference>
<dbReference type="PANTHER" id="PTHR31793">
    <property type="entry name" value="4-HYDROXYBENZOYL-COA THIOESTERASE FAMILY MEMBER"/>
    <property type="match status" value="1"/>
</dbReference>
<dbReference type="GO" id="GO:0047617">
    <property type="term" value="F:fatty acyl-CoA hydrolase activity"/>
    <property type="evidence" value="ECO:0007669"/>
    <property type="project" value="TreeGrafter"/>
</dbReference>
<name>A0A2S8J8U5_RHOOP</name>
<accession>A0A2S8J8U5</accession>
<evidence type="ECO:0000313" key="3">
    <source>
        <dbReference type="EMBL" id="PQP23466.1"/>
    </source>
</evidence>
<proteinExistence type="inferred from homology"/>
<keyword evidence="2" id="KW-0378">Hydrolase</keyword>
<evidence type="ECO:0000256" key="1">
    <source>
        <dbReference type="ARBA" id="ARBA00005953"/>
    </source>
</evidence>
<comment type="caution">
    <text evidence="3">The sequence shown here is derived from an EMBL/GenBank/DDBJ whole genome shotgun (WGS) entry which is preliminary data.</text>
</comment>
<dbReference type="Gene3D" id="3.10.129.10">
    <property type="entry name" value="Hotdog Thioesterase"/>
    <property type="match status" value="1"/>
</dbReference>
<dbReference type="AlphaFoldDB" id="A0A2S8J8U5"/>
<gene>
    <name evidence="3" type="ORF">C5613_19085</name>
</gene>
<dbReference type="EMBL" id="PUIO01000021">
    <property type="protein sequence ID" value="PQP23466.1"/>
    <property type="molecule type" value="Genomic_DNA"/>
</dbReference>
<evidence type="ECO:0000313" key="4">
    <source>
        <dbReference type="Proteomes" id="UP000239290"/>
    </source>
</evidence>
<dbReference type="RefSeq" id="WP_105416684.1">
    <property type="nucleotide sequence ID" value="NZ_PUIO01000021.1"/>
</dbReference>
<dbReference type="InterPro" id="IPR029069">
    <property type="entry name" value="HotDog_dom_sf"/>
</dbReference>
<protein>
    <submittedName>
        <fullName evidence="3">4-hydroxybenzoyl-CoA thioesterase</fullName>
    </submittedName>
</protein>
<organism evidence="3 4">
    <name type="scientific">Rhodococcus opacus</name>
    <name type="common">Nocardia opaca</name>
    <dbReference type="NCBI Taxonomy" id="37919"/>
    <lineage>
        <taxon>Bacteria</taxon>
        <taxon>Bacillati</taxon>
        <taxon>Actinomycetota</taxon>
        <taxon>Actinomycetes</taxon>
        <taxon>Mycobacteriales</taxon>
        <taxon>Nocardiaceae</taxon>
        <taxon>Rhodococcus</taxon>
    </lineage>
</organism>
<comment type="similarity">
    <text evidence="1">Belongs to the 4-hydroxybenzoyl-CoA thioesterase family.</text>
</comment>
<dbReference type="Pfam" id="PF13279">
    <property type="entry name" value="4HBT_2"/>
    <property type="match status" value="1"/>
</dbReference>
<sequence length="152" mass="16846">MSAEAVEVRESPTVADFTVRRTATTRWSDNDMYGHLNNAVYYQLFDAAINGWIIEQSGLDPLAAPAVGVVAESGCRYFEQLGFPQELEVGIRVARLGRTSVTYDLGLFRAELPGTATIAARGRWVHVYVDRDTRRPVPIPAELRQLFESATG</sequence>
<dbReference type="SUPFAM" id="SSF54637">
    <property type="entry name" value="Thioesterase/thiol ester dehydrase-isomerase"/>
    <property type="match status" value="1"/>
</dbReference>
<reference evidence="4" key="1">
    <citation type="submission" date="2018-02" db="EMBL/GenBank/DDBJ databases">
        <title>Draft genome sequencing of Rhodococcus opacus KU647198.</title>
        <authorList>
            <person name="Zheng B.-X."/>
        </authorList>
    </citation>
    <scope>NUCLEOTIDE SEQUENCE [LARGE SCALE GENOMIC DNA]</scope>
    <source>
        <strain evidence="4">04-OD7</strain>
    </source>
</reference>
<dbReference type="CDD" id="cd00586">
    <property type="entry name" value="4HBT"/>
    <property type="match status" value="1"/>
</dbReference>